<reference evidence="2 3" key="1">
    <citation type="journal article" date="2018" name="Mol. Biol. Evol.">
        <title>Analysis of the draft genome of the red seaweed Gracilariopsis chorda provides insights into genome size evolution in Rhodophyta.</title>
        <authorList>
            <person name="Lee J."/>
            <person name="Yang E.C."/>
            <person name="Graf L."/>
            <person name="Yang J.H."/>
            <person name="Qiu H."/>
            <person name="Zel Zion U."/>
            <person name="Chan C.X."/>
            <person name="Stephens T.G."/>
            <person name="Weber A.P.M."/>
            <person name="Boo G.H."/>
            <person name="Boo S.M."/>
            <person name="Kim K.M."/>
            <person name="Shin Y."/>
            <person name="Jung M."/>
            <person name="Lee S.J."/>
            <person name="Yim H.S."/>
            <person name="Lee J.H."/>
            <person name="Bhattacharya D."/>
            <person name="Yoon H.S."/>
        </authorList>
    </citation>
    <scope>NUCLEOTIDE SEQUENCE [LARGE SCALE GENOMIC DNA]</scope>
    <source>
        <strain evidence="2 3">SKKU-2015</strain>
        <tissue evidence="2">Whole body</tissue>
    </source>
</reference>
<protein>
    <recommendedName>
        <fullName evidence="1">DUF1995 domain-containing protein</fullName>
    </recommendedName>
</protein>
<dbReference type="EMBL" id="NBIV01000200">
    <property type="protein sequence ID" value="PXF41717.1"/>
    <property type="molecule type" value="Genomic_DNA"/>
</dbReference>
<evidence type="ECO:0000313" key="3">
    <source>
        <dbReference type="Proteomes" id="UP000247409"/>
    </source>
</evidence>
<proteinExistence type="predicted"/>
<dbReference type="PANTHER" id="PTHR35509:SF1">
    <property type="entry name" value="DOMAIN PROTEIN, PUTATIVE (DUF1995)-RELATED"/>
    <property type="match status" value="1"/>
</dbReference>
<name>A0A2V3II07_9FLOR</name>
<comment type="caution">
    <text evidence="2">The sequence shown here is derived from an EMBL/GenBank/DDBJ whole genome shotgun (WGS) entry which is preliminary data.</text>
</comment>
<evidence type="ECO:0000259" key="1">
    <source>
        <dbReference type="Pfam" id="PF09353"/>
    </source>
</evidence>
<dbReference type="InterPro" id="IPR053021">
    <property type="entry name" value="Chloroplast_ADK"/>
</dbReference>
<dbReference type="Pfam" id="PF09353">
    <property type="entry name" value="DUF1995"/>
    <property type="match status" value="1"/>
</dbReference>
<feature type="domain" description="DUF1995" evidence="1">
    <location>
        <begin position="35"/>
        <end position="244"/>
    </location>
</feature>
<dbReference type="Proteomes" id="UP000247409">
    <property type="component" value="Unassembled WGS sequence"/>
</dbReference>
<keyword evidence="3" id="KW-1185">Reference proteome</keyword>
<dbReference type="InterPro" id="IPR018962">
    <property type="entry name" value="DUF1995"/>
</dbReference>
<dbReference type="PANTHER" id="PTHR35509">
    <property type="entry name" value="DOMAIN PROTEIN, PUTATIVE (DUF1995)-RELATED"/>
    <property type="match status" value="1"/>
</dbReference>
<evidence type="ECO:0000313" key="2">
    <source>
        <dbReference type="EMBL" id="PXF41717.1"/>
    </source>
</evidence>
<organism evidence="2 3">
    <name type="scientific">Gracilariopsis chorda</name>
    <dbReference type="NCBI Taxonomy" id="448386"/>
    <lineage>
        <taxon>Eukaryota</taxon>
        <taxon>Rhodophyta</taxon>
        <taxon>Florideophyceae</taxon>
        <taxon>Rhodymeniophycidae</taxon>
        <taxon>Gracilariales</taxon>
        <taxon>Gracilariaceae</taxon>
        <taxon>Gracilariopsis</taxon>
    </lineage>
</organism>
<dbReference type="AlphaFoldDB" id="A0A2V3II07"/>
<gene>
    <name evidence="2" type="ORF">BWQ96_08563</name>
</gene>
<sequence>MRMAFCPSVVLHPIVQRSWSSRRERTVISLSAKPPRRARALAQDVQQALQSALQSRQSRLSVELPTGAQLGLEPRKQQESKNVAKTVGDREVARLMIALFEGKGLKMHVFFSGKAQVKEADRVWGQMNDVTLGEWRGIRGFGAGMAGGADVLVFVGDDTRLVRAASEVGQSLGMDKLVIMVNARAPEQMDERFIEVYHFDTTAKWKGGVVFRKHPHEWVVCRVTRFGSYSTVLQTEERPSGEDIIAALEGADTNAMIDVMSLFR</sequence>
<accession>A0A2V3II07</accession>